<gene>
    <name evidence="8" type="ORF">CA982_20140</name>
</gene>
<evidence type="ECO:0000256" key="2">
    <source>
        <dbReference type="ARBA" id="ARBA00022475"/>
    </source>
</evidence>
<feature type="transmembrane region" description="Helical" evidence="7">
    <location>
        <begin position="146"/>
        <end position="165"/>
    </location>
</feature>
<evidence type="ECO:0000313" key="8">
    <source>
        <dbReference type="EMBL" id="OUC76832.1"/>
    </source>
</evidence>
<keyword evidence="3 7" id="KW-0812">Transmembrane</keyword>
<dbReference type="GO" id="GO:0022857">
    <property type="term" value="F:transmembrane transporter activity"/>
    <property type="evidence" value="ECO:0007669"/>
    <property type="project" value="InterPro"/>
</dbReference>
<dbReference type="AlphaFoldDB" id="A0A243Q5Y3"/>
<dbReference type="GO" id="GO:0005886">
    <property type="term" value="C:plasma membrane"/>
    <property type="evidence" value="ECO:0007669"/>
    <property type="project" value="UniProtKB-SubCell"/>
</dbReference>
<comment type="subcellular location">
    <subcellularLocation>
        <location evidence="1">Cell membrane</location>
        <topology evidence="1">Multi-pass membrane protein</topology>
    </subcellularLocation>
</comment>
<dbReference type="RefSeq" id="WP_086537019.1">
    <property type="nucleotide sequence ID" value="NZ_NGFO01000027.1"/>
</dbReference>
<feature type="transmembrane region" description="Helical" evidence="7">
    <location>
        <begin position="266"/>
        <end position="285"/>
    </location>
</feature>
<feature type="transmembrane region" description="Helical" evidence="7">
    <location>
        <begin position="316"/>
        <end position="335"/>
    </location>
</feature>
<sequence>MTTSTSVPPDTGEAGPPAPDEHDQKSVLLSRWGRSVGPLVALVALCVVFSFTADSFFTLGNLNAVIQQAAIPLILAMGATLVVLIGSVDLSIEGVMAASGLTFVLLAANSVNGNDLGLMAVIIALGVGALFGLANGVLHAVAKVPSFLVTLGTWFVGLGVATVLFGTSTPQLADAGLGEWAQGAWFGIPIIVVFAVAALLLTWFLCRCTSLGTQTYAVGGDEGVSKVTGINVTRTKIVLFTIAGLMSGLAGVLATIRLGVGDVGVGSGNLFLTLSAVVVGGTLLSGGRGGPLHSLVGILLLVVLGNGLLLSGASPYVQQGAQGVIIIAAVIATGWPARNRLRVVK</sequence>
<feature type="transmembrane region" description="Helical" evidence="7">
    <location>
        <begin position="292"/>
        <end position="310"/>
    </location>
</feature>
<dbReference type="Proteomes" id="UP000194632">
    <property type="component" value="Unassembled WGS sequence"/>
</dbReference>
<evidence type="ECO:0000256" key="7">
    <source>
        <dbReference type="SAM" id="Phobius"/>
    </source>
</evidence>
<feature type="transmembrane region" description="Helical" evidence="7">
    <location>
        <begin position="237"/>
        <end position="260"/>
    </location>
</feature>
<reference evidence="8 9" key="1">
    <citation type="submission" date="2017-05" db="EMBL/GenBank/DDBJ databases">
        <title>Biotechnological potential of actinobacteria isolated from South African environments.</title>
        <authorList>
            <person name="Le Roes-Hill M."/>
            <person name="Prins A."/>
            <person name="Durrell K.A."/>
        </authorList>
    </citation>
    <scope>NUCLEOTIDE SEQUENCE [LARGE SCALE GENOMIC DNA]</scope>
    <source>
        <strain evidence="8">BS2</strain>
    </source>
</reference>
<protein>
    <submittedName>
        <fullName evidence="8">ABC transporter permease</fullName>
    </submittedName>
</protein>
<dbReference type="PANTHER" id="PTHR32196:SF72">
    <property type="entry name" value="RIBOSE IMPORT PERMEASE PROTEIN RBSC"/>
    <property type="match status" value="1"/>
</dbReference>
<dbReference type="EMBL" id="NGFO01000027">
    <property type="protein sequence ID" value="OUC76832.1"/>
    <property type="molecule type" value="Genomic_DNA"/>
</dbReference>
<keyword evidence="4 7" id="KW-1133">Transmembrane helix</keyword>
<keyword evidence="9" id="KW-1185">Reference proteome</keyword>
<organism evidence="8 9">
    <name type="scientific">Gordonia lacunae</name>
    <dbReference type="NCBI Taxonomy" id="417102"/>
    <lineage>
        <taxon>Bacteria</taxon>
        <taxon>Bacillati</taxon>
        <taxon>Actinomycetota</taxon>
        <taxon>Actinomycetes</taxon>
        <taxon>Mycobacteriales</taxon>
        <taxon>Gordoniaceae</taxon>
        <taxon>Gordonia</taxon>
    </lineage>
</organism>
<accession>A0A243Q5Y3</accession>
<feature type="transmembrane region" description="Helical" evidence="7">
    <location>
        <begin position="65"/>
        <end position="85"/>
    </location>
</feature>
<evidence type="ECO:0000256" key="1">
    <source>
        <dbReference type="ARBA" id="ARBA00004651"/>
    </source>
</evidence>
<evidence type="ECO:0000256" key="3">
    <source>
        <dbReference type="ARBA" id="ARBA00022692"/>
    </source>
</evidence>
<feature type="transmembrane region" description="Helical" evidence="7">
    <location>
        <begin position="116"/>
        <end position="134"/>
    </location>
</feature>
<dbReference type="CDD" id="cd06579">
    <property type="entry name" value="TM_PBP1_transp_AraH_like"/>
    <property type="match status" value="1"/>
</dbReference>
<evidence type="ECO:0000256" key="4">
    <source>
        <dbReference type="ARBA" id="ARBA00022989"/>
    </source>
</evidence>
<proteinExistence type="predicted"/>
<feature type="transmembrane region" description="Helical" evidence="7">
    <location>
        <begin position="185"/>
        <end position="206"/>
    </location>
</feature>
<evidence type="ECO:0000313" key="9">
    <source>
        <dbReference type="Proteomes" id="UP000194632"/>
    </source>
</evidence>
<comment type="caution">
    <text evidence="8">The sequence shown here is derived from an EMBL/GenBank/DDBJ whole genome shotgun (WGS) entry which is preliminary data.</text>
</comment>
<dbReference type="PANTHER" id="PTHR32196">
    <property type="entry name" value="ABC TRANSPORTER PERMEASE PROTEIN YPHD-RELATED-RELATED"/>
    <property type="match status" value="1"/>
</dbReference>
<dbReference type="STRING" id="417102.CA982_20140"/>
<evidence type="ECO:0000256" key="5">
    <source>
        <dbReference type="ARBA" id="ARBA00023136"/>
    </source>
</evidence>
<evidence type="ECO:0000256" key="6">
    <source>
        <dbReference type="SAM" id="MobiDB-lite"/>
    </source>
</evidence>
<feature type="transmembrane region" description="Helical" evidence="7">
    <location>
        <begin position="35"/>
        <end position="53"/>
    </location>
</feature>
<dbReference type="InterPro" id="IPR001851">
    <property type="entry name" value="ABC_transp_permease"/>
</dbReference>
<name>A0A243Q5Y3_9ACTN</name>
<keyword evidence="5 7" id="KW-0472">Membrane</keyword>
<feature type="region of interest" description="Disordered" evidence="6">
    <location>
        <begin position="1"/>
        <end position="23"/>
    </location>
</feature>
<keyword evidence="2" id="KW-1003">Cell membrane</keyword>
<dbReference type="Pfam" id="PF02653">
    <property type="entry name" value="BPD_transp_2"/>
    <property type="match status" value="1"/>
</dbReference>
<dbReference type="OrthoDB" id="9808136at2"/>